<name>A0A7W8GDV5_9DEIO</name>
<feature type="transmembrane region" description="Helical" evidence="2">
    <location>
        <begin position="611"/>
        <end position="629"/>
    </location>
</feature>
<feature type="transmembrane region" description="Helical" evidence="2">
    <location>
        <begin position="641"/>
        <end position="661"/>
    </location>
</feature>
<feature type="transmembrane region" description="Helical" evidence="2">
    <location>
        <begin position="835"/>
        <end position="853"/>
    </location>
</feature>
<dbReference type="Proteomes" id="UP000525389">
    <property type="component" value="Unassembled WGS sequence"/>
</dbReference>
<reference evidence="3 4" key="1">
    <citation type="submission" date="2020-08" db="EMBL/GenBank/DDBJ databases">
        <title>Genomic Encyclopedia of Type Strains, Phase IV (KMG-IV): sequencing the most valuable type-strain genomes for metagenomic binning, comparative biology and taxonomic classification.</title>
        <authorList>
            <person name="Goeker M."/>
        </authorList>
    </citation>
    <scope>NUCLEOTIDE SEQUENCE [LARGE SCALE GENOMIC DNA]</scope>
    <source>
        <strain evidence="3 4">DSM 101791</strain>
    </source>
</reference>
<feature type="transmembrane region" description="Helical" evidence="2">
    <location>
        <begin position="199"/>
        <end position="228"/>
    </location>
</feature>
<protein>
    <submittedName>
        <fullName evidence="3">Uncharacterized protein</fullName>
    </submittedName>
</protein>
<comment type="caution">
    <text evidence="3">The sequence shown here is derived from an EMBL/GenBank/DDBJ whole genome shotgun (WGS) entry which is preliminary data.</text>
</comment>
<feature type="transmembrane region" description="Helical" evidence="2">
    <location>
        <begin position="725"/>
        <end position="747"/>
    </location>
</feature>
<feature type="transmembrane region" description="Helical" evidence="2">
    <location>
        <begin position="777"/>
        <end position="794"/>
    </location>
</feature>
<keyword evidence="2" id="KW-0812">Transmembrane</keyword>
<feature type="transmembrane region" description="Helical" evidence="2">
    <location>
        <begin position="137"/>
        <end position="155"/>
    </location>
</feature>
<feature type="compositionally biased region" description="Low complexity" evidence="1">
    <location>
        <begin position="92"/>
        <end position="101"/>
    </location>
</feature>
<sequence length="907" mass="89533">MTLTLLVLLLVFCLVLWSRLNGVSAEVRRLRERLEWLERQAPARRAAAEQAPGQPGAPAPPRAEAREAAEAAARRELLGQGLLVPQPPLPAGPSSASSPSTLPSPPSPLSPGAWPEDQSPGPGDPAPARAPLPSRTVFAGLGAAVTLGGAAWFTAALARSGVLTREVLLGLAAGLALALYAGAGRAAPVIGEALRGLGYGILALCIGALVGAGVAPGAVFAAILALSLAVGLHGAAQGRLLGTLTALAGASAATWIMADNLGDPLFAQLALLGILGATALAERRLSAGSGVSRAPGDVTPGTGAAQLALLPGVSLLGLVVTAAVHGQTGHPLLWAALLLAAVGAALAPGLRAQEKTGPRLPPRPVLAAAGILLAGLAGSPPLLVPLEGGLGGGRDPAEGLSTLALLLVGAVCAGGAAALHRRSVAAGEERRLGLLRDALLGVGVGTLGGALALGVDGPRLSTRLLGLATGAALLGGWLRSQVWRRLGAAGVAALLLDHLLRPWPSSVLVAGLGLGAGAALGGRVGAGVAGVAGAALAASVTVLPAAGAGWPVLDLRFGLAWLAALALHGGALGLARAGQLPRARTLGWAAVAAGVLLVALALLLAGSPTQAAVHALLAGALLGWGPGGRQAGEMLRGGPRRLLVALELLGAASAVLGLLAWGLGEGAAGLTFAGLGLALAVLAALLARVPGQSRWPWRAWPALGLAALASAGAMLGGPGTAGEGALTLLGACAALAALGGLTTPAGLRRLPPAASLRQRRVTAQAVRRTGDPLWRDALLPALGLTLLALMGRTAELLWRGPDARLPLAPTLTSTAVGLAASVALLVLARRAGRPLRWWTALLAFGLAAGKLVFVDLDGLGGMARGAATVLIGLLLLGIGQLAPRPETQHPQAPRPQDEAEGQEGGAA</sequence>
<feature type="transmembrane region" description="Helical" evidence="2">
    <location>
        <begin position="303"/>
        <end position="326"/>
    </location>
</feature>
<feature type="transmembrane region" description="Helical" evidence="2">
    <location>
        <begin position="859"/>
        <end position="878"/>
    </location>
</feature>
<feature type="transmembrane region" description="Helical" evidence="2">
    <location>
        <begin position="432"/>
        <end position="455"/>
    </location>
</feature>
<organism evidence="3 4">
    <name type="scientific">Deinococcus budaensis</name>
    <dbReference type="NCBI Taxonomy" id="1665626"/>
    <lineage>
        <taxon>Bacteria</taxon>
        <taxon>Thermotogati</taxon>
        <taxon>Deinococcota</taxon>
        <taxon>Deinococci</taxon>
        <taxon>Deinococcales</taxon>
        <taxon>Deinococcaceae</taxon>
        <taxon>Deinococcus</taxon>
    </lineage>
</organism>
<proteinExistence type="predicted"/>
<feature type="transmembrane region" description="Helical" evidence="2">
    <location>
        <begin position="586"/>
        <end position="605"/>
    </location>
</feature>
<feature type="compositionally biased region" description="Low complexity" evidence="1">
    <location>
        <begin position="45"/>
        <end position="54"/>
    </location>
</feature>
<feature type="transmembrane region" description="Helical" evidence="2">
    <location>
        <begin position="167"/>
        <end position="187"/>
    </location>
</feature>
<accession>A0A7W8GDV5</accession>
<feature type="region of interest" description="Disordered" evidence="1">
    <location>
        <begin position="45"/>
        <end position="71"/>
    </location>
</feature>
<feature type="transmembrane region" description="Helical" evidence="2">
    <location>
        <begin position="528"/>
        <end position="549"/>
    </location>
</feature>
<dbReference type="EMBL" id="JACHFN010000003">
    <property type="protein sequence ID" value="MBB5233668.1"/>
    <property type="molecule type" value="Genomic_DNA"/>
</dbReference>
<feature type="transmembrane region" description="Helical" evidence="2">
    <location>
        <begin position="364"/>
        <end position="383"/>
    </location>
</feature>
<feature type="transmembrane region" description="Helical" evidence="2">
    <location>
        <begin position="555"/>
        <end position="574"/>
    </location>
</feature>
<evidence type="ECO:0000256" key="1">
    <source>
        <dbReference type="SAM" id="MobiDB-lite"/>
    </source>
</evidence>
<feature type="transmembrane region" description="Helical" evidence="2">
    <location>
        <begin position="699"/>
        <end position="719"/>
    </location>
</feature>
<feature type="transmembrane region" description="Helical" evidence="2">
    <location>
        <begin position="806"/>
        <end position="828"/>
    </location>
</feature>
<keyword evidence="4" id="KW-1185">Reference proteome</keyword>
<evidence type="ECO:0000256" key="2">
    <source>
        <dbReference type="SAM" id="Phobius"/>
    </source>
</evidence>
<feature type="transmembrane region" description="Helical" evidence="2">
    <location>
        <begin position="264"/>
        <end position="282"/>
    </location>
</feature>
<dbReference type="AlphaFoldDB" id="A0A7W8GDV5"/>
<dbReference type="RefSeq" id="WP_184026523.1">
    <property type="nucleotide sequence ID" value="NZ_JACHFN010000003.1"/>
</dbReference>
<feature type="transmembrane region" description="Helical" evidence="2">
    <location>
        <begin position="667"/>
        <end position="687"/>
    </location>
</feature>
<evidence type="ECO:0000313" key="4">
    <source>
        <dbReference type="Proteomes" id="UP000525389"/>
    </source>
</evidence>
<feature type="region of interest" description="Disordered" evidence="1">
    <location>
        <begin position="83"/>
        <end position="131"/>
    </location>
</feature>
<keyword evidence="2" id="KW-1133">Transmembrane helix</keyword>
<evidence type="ECO:0000313" key="3">
    <source>
        <dbReference type="EMBL" id="MBB5233668.1"/>
    </source>
</evidence>
<keyword evidence="2" id="KW-0472">Membrane</keyword>
<feature type="transmembrane region" description="Helical" evidence="2">
    <location>
        <begin position="403"/>
        <end position="420"/>
    </location>
</feature>
<gene>
    <name evidence="3" type="ORF">HNQ09_001098</name>
</gene>
<feature type="transmembrane region" description="Helical" evidence="2">
    <location>
        <begin position="503"/>
        <end position="521"/>
    </location>
</feature>
<feature type="transmembrane region" description="Helical" evidence="2">
    <location>
        <begin position="332"/>
        <end position="352"/>
    </location>
</feature>
<feature type="region of interest" description="Disordered" evidence="1">
    <location>
        <begin position="884"/>
        <end position="907"/>
    </location>
</feature>